<protein>
    <recommendedName>
        <fullName evidence="11">Structural maintenance of chromosomes protein</fullName>
    </recommendedName>
</protein>
<dbReference type="InterPro" id="IPR027417">
    <property type="entry name" value="P-loop_NTPase"/>
</dbReference>
<evidence type="ECO:0000256" key="5">
    <source>
        <dbReference type="ARBA" id="ARBA00022776"/>
    </source>
</evidence>
<dbReference type="Proteomes" id="UP001566132">
    <property type="component" value="Unassembled WGS sequence"/>
</dbReference>
<dbReference type="GO" id="GO:0005634">
    <property type="term" value="C:nucleus"/>
    <property type="evidence" value="ECO:0007669"/>
    <property type="project" value="UniProtKB-SubCell"/>
</dbReference>
<dbReference type="Pfam" id="PF02463">
    <property type="entry name" value="SMC_N"/>
    <property type="match status" value="1"/>
</dbReference>
<keyword evidence="7 12" id="KW-0175">Coiled coil</keyword>
<evidence type="ECO:0000256" key="11">
    <source>
        <dbReference type="PIRNR" id="PIRNR005719"/>
    </source>
</evidence>
<dbReference type="CDD" id="cd03273">
    <property type="entry name" value="ABC_SMC2_euk"/>
    <property type="match status" value="1"/>
</dbReference>
<dbReference type="PANTHER" id="PTHR43977">
    <property type="entry name" value="STRUCTURAL MAINTENANCE OF CHROMOSOMES PROTEIN 3"/>
    <property type="match status" value="1"/>
</dbReference>
<dbReference type="AlphaFoldDB" id="A0ABD1F0P1"/>
<evidence type="ECO:0000256" key="8">
    <source>
        <dbReference type="ARBA" id="ARBA00023067"/>
    </source>
</evidence>
<keyword evidence="4" id="KW-0547">Nucleotide-binding</keyword>
<dbReference type="FunFam" id="3.40.50.300:FF:000385">
    <property type="entry name" value="Structural maintenance of chromosomes 2"/>
    <property type="match status" value="1"/>
</dbReference>
<name>A0ABD1F0P1_HYPHA</name>
<keyword evidence="3" id="KW-0132">Cell division</keyword>
<dbReference type="Gene3D" id="3.30.70.1620">
    <property type="match status" value="1"/>
</dbReference>
<evidence type="ECO:0000256" key="1">
    <source>
        <dbReference type="ARBA" id="ARBA00004123"/>
    </source>
</evidence>
<dbReference type="Gene3D" id="1.20.1060.20">
    <property type="match status" value="1"/>
</dbReference>
<comment type="similarity">
    <text evidence="2">Belongs to the SMC family. SMC2 subfamily.</text>
</comment>
<dbReference type="GO" id="GO:0005524">
    <property type="term" value="F:ATP binding"/>
    <property type="evidence" value="ECO:0007669"/>
    <property type="project" value="UniProtKB-KW"/>
</dbReference>
<gene>
    <name evidence="14" type="ORF">ABEB36_006156</name>
</gene>
<keyword evidence="9 11" id="KW-0539">Nucleus</keyword>
<dbReference type="GO" id="GO:0030261">
    <property type="term" value="P:chromosome condensation"/>
    <property type="evidence" value="ECO:0007669"/>
    <property type="project" value="UniProtKB-KW"/>
</dbReference>
<keyword evidence="5" id="KW-0498">Mitosis</keyword>
<feature type="coiled-coil region" evidence="12">
    <location>
        <begin position="395"/>
        <end position="495"/>
    </location>
</feature>
<dbReference type="InterPro" id="IPR036277">
    <property type="entry name" value="SMC_hinge_sf"/>
</dbReference>
<dbReference type="Gene3D" id="3.40.50.300">
    <property type="entry name" value="P-loop containing nucleotide triphosphate hydrolases"/>
    <property type="match status" value="2"/>
</dbReference>
<proteinExistence type="inferred from homology"/>
<feature type="domain" description="SMC hinge" evidence="13">
    <location>
        <begin position="520"/>
        <end position="640"/>
    </location>
</feature>
<dbReference type="InterPro" id="IPR024704">
    <property type="entry name" value="SMC"/>
</dbReference>
<feature type="coiled-coil region" evidence="12">
    <location>
        <begin position="698"/>
        <end position="765"/>
    </location>
</feature>
<dbReference type="InterPro" id="IPR003395">
    <property type="entry name" value="RecF/RecN/SMC_N"/>
</dbReference>
<sequence>MYIKSIVIDGFKSYGQRTEINGFDPLFNAITGLNGTGKSNILDSICFVLGISNLTHVRANNLQDLIFKNGQSGVQKASVSIKFDNRNPAQCPPGYENTDEITITRQIALGGKNKYMVNGINVTPKKVQDFFCSIQLNVNNPHFLIMQGRITKVLNMKPQEVLSMVEEAAGTKMYEIKRQQTQKLIDKKDARLSEIKTVINDELAPKLQKLKAEREEYLEYQRIDRELQHLMGIFLAWQYFEAKRNLTEAEQALANGELKINSFKDEIQQNIRTTEQLDKDIQEINAKNQSDASKELQNVEAELKETTNKEISVSASVKSIKENIAAEDKKKKLLEKGIINNEKVLKDKENGLSKVQSLFEQLKENDRVDGEAVDLAEQKYQALCAGMEVNDEGEAETLAEQLMNVKNEALRATTECNEAKMQLQFCEKELKAKSSKANLNSSTYERDKSGLEKVKKEIANLEASLARLNYSEDRMMELNTRRRTLEQEKRSLHDRIENFYATRPYISFKYSDPEPNFDKSHVKGVVCRLFECKDNTYATALETAGGGRLYNVAVDTETTGKKLLANGNLRQRTTFIPLNKISARTLVQQTINFAQNLVGKENCQPALSLIKYEKAVQPAIEYIFGEVFACKDIKTAKTVTFHNKIRKRCVTLEGDSTDPSGTLSGGAKQKGEPILPLIREITKLEIEYKLKVDESVQLQHEAENMSQIQDQYNSLKKKLDFLNNDLRIGKQRLLNTDFGRDQDELENLNRQLGELKQKITICRENEEKFKKKAKDLEVKIQDSEGYREKQLKQAESDLKKAKSKAERSKQEWQKRKHEYETLTLEIEELKNDLEESRKALQQTEDEIKNLNKEYEQASENLKEIQERVKILQTEVNRMVSEIAEKNKEVQSKVRMKEKLIAQNTELELKIKKYGHEIKELTAAHKTSKHREQEYAKKMVKNDDYLKRGEALTQNEGRALEMKIKVSQQKKQKLGKTINPQAQSMFDTEEKRYNEMWKKQNIVKGDRAHLVKTMQELDTLKENALKLAIDQVSKDFGSIFSTVLPGANCKLVPQQGKSILGGLEIKVSLGNVWKENLTELSGGQRSLAALSLILAMLLFKPAPLYILDEVDAALDLSHTQNIGYMLKTHFKKSQFIVVSLKDGMFSNANVLFRTRFIDGVSSIQRTENRSNR</sequence>
<dbReference type="InterPro" id="IPR027120">
    <property type="entry name" value="Smc2_ABC"/>
</dbReference>
<evidence type="ECO:0000313" key="15">
    <source>
        <dbReference type="Proteomes" id="UP001566132"/>
    </source>
</evidence>
<evidence type="ECO:0000256" key="9">
    <source>
        <dbReference type="ARBA" id="ARBA00023242"/>
    </source>
</evidence>
<dbReference type="SUPFAM" id="SSF52540">
    <property type="entry name" value="P-loop containing nucleoside triphosphate hydrolases"/>
    <property type="match status" value="1"/>
</dbReference>
<comment type="caution">
    <text evidence="14">The sequence shown here is derived from an EMBL/GenBank/DDBJ whole genome shotgun (WGS) entry which is preliminary data.</text>
</comment>
<comment type="subcellular location">
    <subcellularLocation>
        <location evidence="1 11">Nucleus</location>
    </subcellularLocation>
</comment>
<dbReference type="SUPFAM" id="SSF75553">
    <property type="entry name" value="Smc hinge domain"/>
    <property type="match status" value="1"/>
</dbReference>
<dbReference type="PIRSF" id="PIRSF005719">
    <property type="entry name" value="SMC"/>
    <property type="match status" value="1"/>
</dbReference>
<reference evidence="14 15" key="1">
    <citation type="submission" date="2024-05" db="EMBL/GenBank/DDBJ databases">
        <title>Genetic variation in Jamaican populations of the coffee berry borer (Hypothenemus hampei).</title>
        <authorList>
            <person name="Errbii M."/>
            <person name="Myrie A."/>
        </authorList>
    </citation>
    <scope>NUCLEOTIDE SEQUENCE [LARGE SCALE GENOMIC DNA]</scope>
    <source>
        <strain evidence="14">JA-Hopewell-2020-01-JO</strain>
        <tissue evidence="14">Whole body</tissue>
    </source>
</reference>
<keyword evidence="15" id="KW-1185">Reference proteome</keyword>
<dbReference type="SMART" id="SM00968">
    <property type="entry name" value="SMC_hinge"/>
    <property type="match status" value="1"/>
</dbReference>
<dbReference type="InterPro" id="IPR010935">
    <property type="entry name" value="SMC_hinge"/>
</dbReference>
<dbReference type="Pfam" id="PF06470">
    <property type="entry name" value="SMC_hinge"/>
    <property type="match status" value="1"/>
</dbReference>
<evidence type="ECO:0000256" key="7">
    <source>
        <dbReference type="ARBA" id="ARBA00023054"/>
    </source>
</evidence>
<keyword evidence="6" id="KW-0067">ATP-binding</keyword>
<evidence type="ECO:0000256" key="6">
    <source>
        <dbReference type="ARBA" id="ARBA00022840"/>
    </source>
</evidence>
<organism evidence="14 15">
    <name type="scientific">Hypothenemus hampei</name>
    <name type="common">Coffee berry borer</name>
    <dbReference type="NCBI Taxonomy" id="57062"/>
    <lineage>
        <taxon>Eukaryota</taxon>
        <taxon>Metazoa</taxon>
        <taxon>Ecdysozoa</taxon>
        <taxon>Arthropoda</taxon>
        <taxon>Hexapoda</taxon>
        <taxon>Insecta</taxon>
        <taxon>Pterygota</taxon>
        <taxon>Neoptera</taxon>
        <taxon>Endopterygota</taxon>
        <taxon>Coleoptera</taxon>
        <taxon>Polyphaga</taxon>
        <taxon>Cucujiformia</taxon>
        <taxon>Curculionidae</taxon>
        <taxon>Scolytinae</taxon>
        <taxon>Hypothenemus</taxon>
    </lineage>
</organism>
<evidence type="ECO:0000256" key="3">
    <source>
        <dbReference type="ARBA" id="ARBA00022618"/>
    </source>
</evidence>
<keyword evidence="8" id="KW-0226">DNA condensation</keyword>
<accession>A0ABD1F0P1</accession>
<evidence type="ECO:0000259" key="13">
    <source>
        <dbReference type="SMART" id="SM00968"/>
    </source>
</evidence>
<evidence type="ECO:0000256" key="2">
    <source>
        <dbReference type="ARBA" id="ARBA00005231"/>
    </source>
</evidence>
<evidence type="ECO:0000256" key="4">
    <source>
        <dbReference type="ARBA" id="ARBA00022741"/>
    </source>
</evidence>
<evidence type="ECO:0000256" key="12">
    <source>
        <dbReference type="SAM" id="Coils"/>
    </source>
</evidence>
<evidence type="ECO:0000313" key="14">
    <source>
        <dbReference type="EMBL" id="KAL1506874.1"/>
    </source>
</evidence>
<dbReference type="EMBL" id="JBDJPC010000004">
    <property type="protein sequence ID" value="KAL1506874.1"/>
    <property type="molecule type" value="Genomic_DNA"/>
</dbReference>
<feature type="coiled-coil region" evidence="12">
    <location>
        <begin position="239"/>
        <end position="309"/>
    </location>
</feature>
<evidence type="ECO:0000256" key="10">
    <source>
        <dbReference type="ARBA" id="ARBA00023306"/>
    </source>
</evidence>
<dbReference type="GO" id="GO:0051301">
    <property type="term" value="P:cell division"/>
    <property type="evidence" value="ECO:0007669"/>
    <property type="project" value="UniProtKB-KW"/>
</dbReference>
<dbReference type="Gene3D" id="1.10.287.1490">
    <property type="match status" value="1"/>
</dbReference>
<keyword evidence="10" id="KW-0131">Cell cycle</keyword>
<feature type="coiled-coil region" evidence="12">
    <location>
        <begin position="791"/>
        <end position="923"/>
    </location>
</feature>